<dbReference type="KEGG" id="nja:NSJP_1417"/>
<dbReference type="InterPro" id="IPR000711">
    <property type="entry name" value="ATPase_OSCP/dsu"/>
</dbReference>
<accession>A0A1W1I3Z6</accession>
<dbReference type="EMBL" id="LT828648">
    <property type="protein sequence ID" value="SLM47589.1"/>
    <property type="molecule type" value="Genomic_DNA"/>
</dbReference>
<dbReference type="SUPFAM" id="SSF47928">
    <property type="entry name" value="N-terminal domain of the delta subunit of the F1F0-ATP synthase"/>
    <property type="match status" value="1"/>
</dbReference>
<keyword evidence="9" id="KW-1185">Reference proteome</keyword>
<dbReference type="RefSeq" id="WP_080886097.1">
    <property type="nucleotide sequence ID" value="NZ_LT828648.1"/>
</dbReference>
<protein>
    <recommendedName>
        <fullName evidence="7">ATP synthase subunit delta</fullName>
    </recommendedName>
    <alternativeName>
        <fullName evidence="7">ATP synthase F(1) sector subunit delta</fullName>
    </alternativeName>
    <alternativeName>
        <fullName evidence="7">F-type ATPase subunit delta</fullName>
        <shortName evidence="7">F-ATPase subunit delta</shortName>
    </alternativeName>
</protein>
<evidence type="ECO:0000256" key="6">
    <source>
        <dbReference type="ARBA" id="ARBA00023310"/>
    </source>
</evidence>
<dbReference type="InterPro" id="IPR020781">
    <property type="entry name" value="ATPase_OSCP/d_CS"/>
</dbReference>
<keyword evidence="3 7" id="KW-0375">Hydrogen ion transport</keyword>
<dbReference type="OrthoDB" id="9786633at2"/>
<dbReference type="STRING" id="1325564.NSJP_1417"/>
<dbReference type="InterPro" id="IPR026015">
    <property type="entry name" value="ATP_synth_OSCP/delta_N_sf"/>
</dbReference>
<dbReference type="PRINTS" id="PR00125">
    <property type="entry name" value="ATPASEDELTA"/>
</dbReference>
<comment type="function">
    <text evidence="7">This protein is part of the stalk that links CF(0) to CF(1). It either transmits conformational changes from CF(0) to CF(1) or is implicated in proton conduction.</text>
</comment>
<keyword evidence="4 7" id="KW-0406">Ion transport</keyword>
<dbReference type="PANTHER" id="PTHR11910">
    <property type="entry name" value="ATP SYNTHASE DELTA CHAIN"/>
    <property type="match status" value="1"/>
</dbReference>
<comment type="function">
    <text evidence="7">F(1)F(0) ATP synthase produces ATP from ADP in the presence of a proton or sodium gradient. F-type ATPases consist of two structural domains, F(1) containing the extramembraneous catalytic core and F(0) containing the membrane proton channel, linked together by a central stalk and a peripheral stalk. During catalysis, ATP synthesis in the catalytic domain of F(1) is coupled via a rotary mechanism of the central stalk subunits to proton translocation.</text>
</comment>
<organism evidence="8 9">
    <name type="scientific">Nitrospira japonica</name>
    <dbReference type="NCBI Taxonomy" id="1325564"/>
    <lineage>
        <taxon>Bacteria</taxon>
        <taxon>Pseudomonadati</taxon>
        <taxon>Nitrospirota</taxon>
        <taxon>Nitrospiria</taxon>
        <taxon>Nitrospirales</taxon>
        <taxon>Nitrospiraceae</taxon>
        <taxon>Nitrospira</taxon>
    </lineage>
</organism>
<keyword evidence="2 7" id="KW-0813">Transport</keyword>
<evidence type="ECO:0000313" key="9">
    <source>
        <dbReference type="Proteomes" id="UP000192042"/>
    </source>
</evidence>
<keyword evidence="7" id="KW-1003">Cell membrane</keyword>
<reference evidence="8 9" key="1">
    <citation type="submission" date="2017-03" db="EMBL/GenBank/DDBJ databases">
        <authorList>
            <person name="Afonso C.L."/>
            <person name="Miller P.J."/>
            <person name="Scott M.A."/>
            <person name="Spackman E."/>
            <person name="Goraichik I."/>
            <person name="Dimitrov K.M."/>
            <person name="Suarez D.L."/>
            <person name="Swayne D.E."/>
        </authorList>
    </citation>
    <scope>NUCLEOTIDE SEQUENCE [LARGE SCALE GENOMIC DNA]</scope>
    <source>
        <strain evidence="8">Genome sequencing of Nitrospira japonica strain NJ11</strain>
    </source>
</reference>
<comment type="subcellular location">
    <subcellularLocation>
        <location evidence="7">Cell membrane</location>
        <topology evidence="7">Peripheral membrane protein</topology>
    </subcellularLocation>
    <subcellularLocation>
        <location evidence="1">Membrane</location>
    </subcellularLocation>
</comment>
<dbReference type="Gene3D" id="1.10.520.20">
    <property type="entry name" value="N-terminal domain of the delta subunit of the F1F0-ATP synthase"/>
    <property type="match status" value="1"/>
</dbReference>
<dbReference type="Pfam" id="PF00213">
    <property type="entry name" value="OSCP"/>
    <property type="match status" value="1"/>
</dbReference>
<dbReference type="HAMAP" id="MF_01416">
    <property type="entry name" value="ATP_synth_delta_bact"/>
    <property type="match status" value="1"/>
</dbReference>
<keyword evidence="7" id="KW-0139">CF(1)</keyword>
<dbReference type="Proteomes" id="UP000192042">
    <property type="component" value="Chromosome I"/>
</dbReference>
<evidence type="ECO:0000256" key="5">
    <source>
        <dbReference type="ARBA" id="ARBA00023136"/>
    </source>
</evidence>
<proteinExistence type="inferred from homology"/>
<dbReference type="NCBIfam" id="TIGR01145">
    <property type="entry name" value="ATP_synt_delta"/>
    <property type="match status" value="1"/>
</dbReference>
<evidence type="ECO:0000256" key="7">
    <source>
        <dbReference type="HAMAP-Rule" id="MF_01416"/>
    </source>
</evidence>
<keyword evidence="6 7" id="KW-0066">ATP synthesis</keyword>
<evidence type="ECO:0000256" key="1">
    <source>
        <dbReference type="ARBA" id="ARBA00004370"/>
    </source>
</evidence>
<dbReference type="AlphaFoldDB" id="A0A1W1I3Z6"/>
<sequence length="179" mass="19363">MIKTAVARRYAQALFELLDPSSIEATRGTLDGLGQAMKESASLRHVVASPAFGVDDKITVLTELGNRLGCPPAAKAFFAQLVKKHRVAFLPEIAEAFANLVDRSKGTQHVLVSSAIALPSAEQDRIKARLRDTLKREVDVAFQTDAALLAGLQIQIGSRVVDSTVRGRLNTMRAALTRE</sequence>
<evidence type="ECO:0000256" key="2">
    <source>
        <dbReference type="ARBA" id="ARBA00022448"/>
    </source>
</evidence>
<dbReference type="PROSITE" id="PS00389">
    <property type="entry name" value="ATPASE_DELTA"/>
    <property type="match status" value="1"/>
</dbReference>
<evidence type="ECO:0000256" key="4">
    <source>
        <dbReference type="ARBA" id="ARBA00023065"/>
    </source>
</evidence>
<evidence type="ECO:0000256" key="3">
    <source>
        <dbReference type="ARBA" id="ARBA00022781"/>
    </source>
</evidence>
<gene>
    <name evidence="7 8" type="primary">atpH</name>
    <name evidence="8" type="ORF">NSJP_1417</name>
</gene>
<comment type="similarity">
    <text evidence="7">Belongs to the ATPase delta chain family.</text>
</comment>
<dbReference type="GO" id="GO:0005886">
    <property type="term" value="C:plasma membrane"/>
    <property type="evidence" value="ECO:0007669"/>
    <property type="project" value="UniProtKB-SubCell"/>
</dbReference>
<evidence type="ECO:0000313" key="8">
    <source>
        <dbReference type="EMBL" id="SLM47589.1"/>
    </source>
</evidence>
<keyword evidence="5 7" id="KW-0472">Membrane</keyword>
<dbReference type="GO" id="GO:0045259">
    <property type="term" value="C:proton-transporting ATP synthase complex"/>
    <property type="evidence" value="ECO:0007669"/>
    <property type="project" value="UniProtKB-KW"/>
</dbReference>
<name>A0A1W1I3Z6_9BACT</name>
<dbReference type="GO" id="GO:0046933">
    <property type="term" value="F:proton-transporting ATP synthase activity, rotational mechanism"/>
    <property type="evidence" value="ECO:0007669"/>
    <property type="project" value="UniProtKB-UniRule"/>
</dbReference>